<feature type="compositionally biased region" description="Low complexity" evidence="1">
    <location>
        <begin position="1"/>
        <end position="14"/>
    </location>
</feature>
<accession>A4S1D6</accession>
<gene>
    <name evidence="2" type="ORF">OSTLU_16447</name>
</gene>
<dbReference type="OMA" id="VKCADEQ"/>
<dbReference type="EMBL" id="CP000588">
    <property type="protein sequence ID" value="ABO97424.1"/>
    <property type="molecule type" value="Genomic_DNA"/>
</dbReference>
<feature type="compositionally biased region" description="Basic and acidic residues" evidence="1">
    <location>
        <begin position="199"/>
        <end position="218"/>
    </location>
</feature>
<feature type="region of interest" description="Disordered" evidence="1">
    <location>
        <begin position="1"/>
        <end position="31"/>
    </location>
</feature>
<dbReference type="Proteomes" id="UP000001568">
    <property type="component" value="Chromosome 8"/>
</dbReference>
<evidence type="ECO:0000313" key="3">
    <source>
        <dbReference type="Proteomes" id="UP000001568"/>
    </source>
</evidence>
<organism evidence="2 3">
    <name type="scientific">Ostreococcus lucimarinus (strain CCE9901)</name>
    <dbReference type="NCBI Taxonomy" id="436017"/>
    <lineage>
        <taxon>Eukaryota</taxon>
        <taxon>Viridiplantae</taxon>
        <taxon>Chlorophyta</taxon>
        <taxon>Mamiellophyceae</taxon>
        <taxon>Mamiellales</taxon>
        <taxon>Bathycoccaceae</taxon>
        <taxon>Ostreococcus</taxon>
    </lineage>
</organism>
<protein>
    <recommendedName>
        <fullName evidence="4">C3H1-type domain-containing protein</fullName>
    </recommendedName>
</protein>
<dbReference type="HOGENOM" id="CLU_554798_0_0_1"/>
<dbReference type="GeneID" id="5003093"/>
<reference evidence="2 3" key="1">
    <citation type="journal article" date="2007" name="Proc. Natl. Acad. Sci. U.S.A.">
        <title>The tiny eukaryote Ostreococcus provides genomic insights into the paradox of plankton speciation.</title>
        <authorList>
            <person name="Palenik B."/>
            <person name="Grimwood J."/>
            <person name="Aerts A."/>
            <person name="Rouze P."/>
            <person name="Salamov A."/>
            <person name="Putnam N."/>
            <person name="Dupont C."/>
            <person name="Jorgensen R."/>
            <person name="Derelle E."/>
            <person name="Rombauts S."/>
            <person name="Zhou K."/>
            <person name="Otillar R."/>
            <person name="Merchant S.S."/>
            <person name="Podell S."/>
            <person name="Gaasterland T."/>
            <person name="Napoli C."/>
            <person name="Gendler K."/>
            <person name="Manuell A."/>
            <person name="Tai V."/>
            <person name="Vallon O."/>
            <person name="Piganeau G."/>
            <person name="Jancek S."/>
            <person name="Heijde M."/>
            <person name="Jabbari K."/>
            <person name="Bowler C."/>
            <person name="Lohr M."/>
            <person name="Robbens S."/>
            <person name="Werner G."/>
            <person name="Dubchak I."/>
            <person name="Pazour G.J."/>
            <person name="Ren Q."/>
            <person name="Paulsen I."/>
            <person name="Delwiche C."/>
            <person name="Schmutz J."/>
            <person name="Rokhsar D."/>
            <person name="Van de Peer Y."/>
            <person name="Moreau H."/>
            <person name="Grigoriev I.V."/>
        </authorList>
    </citation>
    <scope>NUCLEOTIDE SEQUENCE [LARGE SCALE GENOMIC DNA]</scope>
    <source>
        <strain evidence="2 3">CCE9901</strain>
    </source>
</reference>
<evidence type="ECO:0008006" key="4">
    <source>
        <dbReference type="Google" id="ProtNLM"/>
    </source>
</evidence>
<dbReference type="eggNOG" id="ENOG502QVWK">
    <property type="taxonomic scope" value="Eukaryota"/>
</dbReference>
<dbReference type="KEGG" id="olu:OSTLU_16447"/>
<dbReference type="Gramene" id="ABO97424">
    <property type="protein sequence ID" value="ABO97424"/>
    <property type="gene ID" value="OSTLU_16447"/>
</dbReference>
<proteinExistence type="predicted"/>
<evidence type="ECO:0000313" key="2">
    <source>
        <dbReference type="EMBL" id="ABO97424.1"/>
    </source>
</evidence>
<feature type="compositionally biased region" description="Basic and acidic residues" evidence="1">
    <location>
        <begin position="181"/>
        <end position="191"/>
    </location>
</feature>
<dbReference type="PANTHER" id="PTHR36971">
    <property type="entry name" value="UNNAMED PRODUCT"/>
    <property type="match status" value="1"/>
</dbReference>
<dbReference type="AlphaFoldDB" id="A4S1D6"/>
<dbReference type="RefSeq" id="XP_001419131.1">
    <property type="nucleotide sequence ID" value="XM_001419094.1"/>
</dbReference>
<dbReference type="OrthoDB" id="7459479at2759"/>
<feature type="region of interest" description="Disordered" evidence="1">
    <location>
        <begin position="181"/>
        <end position="218"/>
    </location>
</feature>
<evidence type="ECO:0000256" key="1">
    <source>
        <dbReference type="SAM" id="MobiDB-lite"/>
    </source>
</evidence>
<keyword evidence="3" id="KW-1185">Reference proteome</keyword>
<sequence length="492" mass="54332">MPHAAAARARAPARCGRRGPGAVRRARARASAGAASTSVVEGVVTRVARMGKRLTFVDVRAREQLRTRDGEETSTVFVKCAAQVPPVIRPGAVVEFEYEWETRRAKSGTRSGAYVSTTEMRVVELAPVTSVANATSEMLEKFAGVGLIDTTARRSKGFGICKVLLGGDVCSDPNCDKRHDVNEEELSQARESRKRARERSKMAIERERSDNDPHGDANKEAKCVSDRLFAEWCVETFKLKERREVVVADIAGGAGALSFEFHVNHGVGVVLIEPRCVALTPRQRATAKNLRRRGARNDANPDVADAWLRSEIWVKCADEQNEKRMHEHVQRLVAYTEIASSKDINVSASAPPTDVVTLHEAPFDEFPTELPRTVVKSPFGAEIAPFTHIRSEFWTTDSSVGARLREMRPSLLVGMHSDQATEAIIDAALELDVPFAVVPCCTFPELFPHRRTALGGPVASYADFIEYLRGKHPSIRSTFLPFKGRNQVLYKT</sequence>
<name>A4S1D6_OSTLU</name>
<dbReference type="PANTHER" id="PTHR36971:SF3">
    <property type="entry name" value="C3H1-TYPE DOMAIN-CONTAINING PROTEIN"/>
    <property type="match status" value="1"/>
</dbReference>